<proteinExistence type="predicted"/>
<accession>A0A1A8YM64</accession>
<dbReference type="AlphaFoldDB" id="A0A1A8YM64"/>
<gene>
    <name evidence="1" type="ORF">POVWA2_010750</name>
</gene>
<evidence type="ECO:0000313" key="1">
    <source>
        <dbReference type="EMBL" id="SBT32656.1"/>
    </source>
</evidence>
<organism evidence="1 2">
    <name type="scientific">Plasmodium ovale wallikeri</name>
    <dbReference type="NCBI Taxonomy" id="864142"/>
    <lineage>
        <taxon>Eukaryota</taxon>
        <taxon>Sar</taxon>
        <taxon>Alveolata</taxon>
        <taxon>Apicomplexa</taxon>
        <taxon>Aconoidasida</taxon>
        <taxon>Haemosporida</taxon>
        <taxon>Plasmodiidae</taxon>
        <taxon>Plasmodium</taxon>
        <taxon>Plasmodium (Plasmodium)</taxon>
    </lineage>
</organism>
<protein>
    <submittedName>
        <fullName evidence="1">Uncharacterized protein</fullName>
    </submittedName>
</protein>
<evidence type="ECO:0000313" key="2">
    <source>
        <dbReference type="Proteomes" id="UP000078550"/>
    </source>
</evidence>
<dbReference type="EMBL" id="FLRE01000041">
    <property type="protein sequence ID" value="SBT32656.1"/>
    <property type="molecule type" value="Genomic_DNA"/>
</dbReference>
<dbReference type="Proteomes" id="UP000078550">
    <property type="component" value="Unassembled WGS sequence"/>
</dbReference>
<name>A0A1A8YM64_PLAOA</name>
<reference evidence="2" key="1">
    <citation type="submission" date="2016-05" db="EMBL/GenBank/DDBJ databases">
        <authorList>
            <person name="Naeem Raeece"/>
        </authorList>
    </citation>
    <scope>NUCLEOTIDE SEQUENCE [LARGE SCALE GENOMIC DNA]</scope>
</reference>
<sequence>MRIRSFAKSGSPQTILTAQRSRLHLALYSLTVQRSSSICPCTVSQYNGVVSIWPCTVSQYNGVAPFGLVQSHSTTESSPFGLCAVTPESNLHVHKRCPFFCATPLADTP</sequence>